<keyword evidence="3" id="KW-1185">Reference proteome</keyword>
<dbReference type="RefSeq" id="WP_202010188.1">
    <property type="nucleotide sequence ID" value="NZ_JAERRB010000004.1"/>
</dbReference>
<proteinExistence type="predicted"/>
<protein>
    <recommendedName>
        <fullName evidence="4">Polysaccharide chain length determinant N-terminal domain-containing protein</fullName>
    </recommendedName>
</protein>
<dbReference type="EMBL" id="JAERRB010000004">
    <property type="protein sequence ID" value="MBL0742200.1"/>
    <property type="molecule type" value="Genomic_DNA"/>
</dbReference>
<accession>A0ABS1KRV2</accession>
<feature type="transmembrane region" description="Helical" evidence="1">
    <location>
        <begin position="246"/>
        <end position="267"/>
    </location>
</feature>
<keyword evidence="1" id="KW-1133">Transmembrane helix</keyword>
<gene>
    <name evidence="2" type="ORF">JI741_13305</name>
</gene>
<comment type="caution">
    <text evidence="2">The sequence shown here is derived from an EMBL/GenBank/DDBJ whole genome shotgun (WGS) entry which is preliminary data.</text>
</comment>
<organism evidence="2 3">
    <name type="scientific">Chryseolinea lacunae</name>
    <dbReference type="NCBI Taxonomy" id="2801331"/>
    <lineage>
        <taxon>Bacteria</taxon>
        <taxon>Pseudomonadati</taxon>
        <taxon>Bacteroidota</taxon>
        <taxon>Cytophagia</taxon>
        <taxon>Cytophagales</taxon>
        <taxon>Fulvivirgaceae</taxon>
        <taxon>Chryseolinea</taxon>
    </lineage>
</organism>
<keyword evidence="1" id="KW-0812">Transmembrane</keyword>
<evidence type="ECO:0000256" key="1">
    <source>
        <dbReference type="SAM" id="Phobius"/>
    </source>
</evidence>
<dbReference type="Proteomes" id="UP000613030">
    <property type="component" value="Unassembled WGS sequence"/>
</dbReference>
<name>A0ABS1KRV2_9BACT</name>
<evidence type="ECO:0000313" key="3">
    <source>
        <dbReference type="Proteomes" id="UP000613030"/>
    </source>
</evidence>
<keyword evidence="1" id="KW-0472">Membrane</keyword>
<reference evidence="2 3" key="1">
    <citation type="submission" date="2021-01" db="EMBL/GenBank/DDBJ databases">
        <title>Chryseolinea sp. Jin1 Genome sequencing and assembly.</title>
        <authorList>
            <person name="Kim I."/>
        </authorList>
    </citation>
    <scope>NUCLEOTIDE SEQUENCE [LARGE SCALE GENOMIC DNA]</scope>
    <source>
        <strain evidence="2 3">Jin1</strain>
    </source>
</reference>
<evidence type="ECO:0008006" key="4">
    <source>
        <dbReference type="Google" id="ProtNLM"/>
    </source>
</evidence>
<feature type="transmembrane region" description="Helical" evidence="1">
    <location>
        <begin position="26"/>
        <end position="45"/>
    </location>
</feature>
<evidence type="ECO:0000313" key="2">
    <source>
        <dbReference type="EMBL" id="MBL0742200.1"/>
    </source>
</evidence>
<sequence>MANGRNDEIDLLDLVLRAVRIIRDNFWMILIFFVLGTALGSMHYFSSVKVYENKMIVSSEIMTESYSKKLIDNINHYLAEGNTKALTSLLGISAETASNVGVVRIESPYSNESEVAKEEDRKYFIITVEVYNQDILPDLQKGLINYFENNAYVKVRVNQKRTGYQETIARYDQEIKDLDGLKKRIYDGDFFNNTKGSVVFDLTSINKELVELTIKRLEVKDKLELVNSVQLLEGFTRFNNPVKPRLSVSIVAGSFVGLIFVSILIAFKSIRKLLRMEEAAREAKR</sequence>